<dbReference type="HOGENOM" id="CLU_270952_0_0_1"/>
<dbReference type="Proteomes" id="UP000006790">
    <property type="component" value="Chromosome 4"/>
</dbReference>
<accession>G8JSB0</accession>
<dbReference type="Gene3D" id="1.25.40.10">
    <property type="entry name" value="Tetratricopeptide repeat domain"/>
    <property type="match status" value="1"/>
</dbReference>
<sequence>MAFKSFKYKLYSKGYHSAAQKSATSFFDSSYQYLRHNQGLVSLDTAIPQSFVCHVNPHPVVVANVNYSNVENVLDAYSDGPCYQSGVEQVPPGRKEEDAVLDDAIGVVPGRYTTAALRTRRKSDSYPFLSTPIRNNQVINEALSKNYYTTSTLATVGVQRDTVQQQKNADGSLRLEEQYYVSAWEPDTESCLNSETFLQTNIKEIERCVQIKDYNRVNAIYQALKRNGILPPVETFAQIMRSIHLRELDSDDLDNKMFQLLSCYQDLISNKLKPTDEIYTIIIGALLQGSITAYKNNNQNGQDFFKIGLDLFFASNLKRTRSFKQEILDRLLLAINFYPGHVKYSFVKSYVDSCEQYYKTEFFYIAMLGYAKLTNDNEAVKSLYEEFRKNAISKPILQAHKYEVYSMVLSGLVETGSLKLAVKLLDKMLTEVRESDGLGKNISLLLSNFLISVSKSDPAKAFQLWFEFSKLKWVPEFLYDFYVSLLFNSFRDWNTARKLYNYIFAMKPSLMVDRPYLKDYLLYPFHVKSVHSSTLHTALNMKDDEMIMKLLEESIVKNIKFEPDAYPSIFRYLRYIKCPDDYLLRFVKSHGKLLLASSARDQFEFLNALLDNFQSQKMLKKAADAEFFHGFCKSFDVAEHNVINYAGLIRCFEALWRSPQHIETYRHNLELHALLITRFYDPESAQISIENSSLKDFKDKLTEKFAKLATNYRKIHLDALKCSPNVAQAVKITDLPQEVQNYFSHPGEWDKSYPLDLSTLIFGSPNTGIKEFVRLSGDGYCFDFATYESLVKVRFVNSDIITKCMELCPKDEKSLAGIIENIGQSILKSNQEEILLNHPLFKTDILPHLTDSSLTKLAKKSNILDFISKIGFPEQFCSIALQAKYKGTIEHIFSKLFSLKEYSSILKYNTVVPCLLTSIVLKASIRSNSFEDYKTLRNKFKDFLGPEGVAIHSEYLITKGRIQKALDYINEATEEPTMRTKALYTFALFLKSFQGNVTCVAEVDDTLQLANSLTTYENFHEMISFYRKLLDTRLLHFREMSNLDKAVNLELTEQMLNNLYDALQFIDCSAQSVRDKFVIKLDNYIRFRYFLKLNVVTKGDFSQLFVIWKKAVPDAIDTLFNNIVELFYLNPTSKVLYISDGLSLHFDKEMIYEIIEDIGRFYESEGKIEHLEKVHKFQSVLNGVFSINEVNPLSGMAKL</sequence>
<dbReference type="KEGG" id="erc:Ecym_4601"/>
<evidence type="ECO:0000313" key="1">
    <source>
        <dbReference type="EMBL" id="AET39632.1"/>
    </source>
</evidence>
<dbReference type="GO" id="GO:0002181">
    <property type="term" value="P:cytoplasmic translation"/>
    <property type="evidence" value="ECO:0007669"/>
    <property type="project" value="EnsemblFungi"/>
</dbReference>
<dbReference type="Pfam" id="PF08579">
    <property type="entry name" value="RPM2"/>
    <property type="match status" value="1"/>
</dbReference>
<organism evidence="1 2">
    <name type="scientific">Eremothecium cymbalariae (strain CBS 270.75 / DBVPG 7215 / KCTC 17166 / NRRL Y-17582)</name>
    <name type="common">Yeast</name>
    <dbReference type="NCBI Taxonomy" id="931890"/>
    <lineage>
        <taxon>Eukaryota</taxon>
        <taxon>Fungi</taxon>
        <taxon>Dikarya</taxon>
        <taxon>Ascomycota</taxon>
        <taxon>Saccharomycotina</taxon>
        <taxon>Saccharomycetes</taxon>
        <taxon>Saccharomycetales</taxon>
        <taxon>Saccharomycetaceae</taxon>
        <taxon>Eremothecium</taxon>
    </lineage>
</organism>
<dbReference type="GO" id="GO:0005759">
    <property type="term" value="C:mitochondrial matrix"/>
    <property type="evidence" value="ECO:0007669"/>
    <property type="project" value="EnsemblFungi"/>
</dbReference>
<dbReference type="GO" id="GO:0030678">
    <property type="term" value="C:mitochondrial ribonuclease P complex"/>
    <property type="evidence" value="ECO:0007669"/>
    <property type="project" value="EnsemblFungi"/>
</dbReference>
<gene>
    <name evidence="1" type="ordered locus">Ecym_4601</name>
</gene>
<dbReference type="OrthoDB" id="185373at2759"/>
<dbReference type="OMA" id="GDWDKSY"/>
<keyword evidence="2" id="KW-1185">Reference proteome</keyword>
<dbReference type="STRING" id="931890.G8JSB0"/>
<dbReference type="EMBL" id="CP002500">
    <property type="protein sequence ID" value="AET39632.1"/>
    <property type="molecule type" value="Genomic_DNA"/>
</dbReference>
<dbReference type="GO" id="GO:0097745">
    <property type="term" value="P:mitochondrial tRNA 5'-end processing"/>
    <property type="evidence" value="ECO:0007669"/>
    <property type="project" value="EnsemblFungi"/>
</dbReference>
<dbReference type="InterPro" id="IPR011990">
    <property type="entry name" value="TPR-like_helical_dom_sf"/>
</dbReference>
<dbReference type="GO" id="GO:0001682">
    <property type="term" value="P:tRNA 5'-leader removal"/>
    <property type="evidence" value="ECO:0007669"/>
    <property type="project" value="EnsemblFungi"/>
</dbReference>
<dbReference type="GO" id="GO:0006397">
    <property type="term" value="P:mRNA processing"/>
    <property type="evidence" value="ECO:0007669"/>
    <property type="project" value="EnsemblFungi"/>
</dbReference>
<evidence type="ECO:0000313" key="2">
    <source>
        <dbReference type="Proteomes" id="UP000006790"/>
    </source>
</evidence>
<dbReference type="GO" id="GO:0004526">
    <property type="term" value="F:ribonuclease P activity"/>
    <property type="evidence" value="ECO:0007669"/>
    <property type="project" value="EnsemblFungi"/>
</dbReference>
<proteinExistence type="predicted"/>
<dbReference type="FunCoup" id="G8JSB0">
    <property type="interactions" value="281"/>
</dbReference>
<reference evidence="2" key="1">
    <citation type="journal article" date="2012" name="G3 (Bethesda)">
        <title>Pichia sorbitophila, an interspecies yeast hybrid reveals early steps of genome resolution following polyploidization.</title>
        <authorList>
            <person name="Leh Louis V."/>
            <person name="Despons L."/>
            <person name="Friedrich A."/>
            <person name="Martin T."/>
            <person name="Durrens P."/>
            <person name="Casaregola S."/>
            <person name="Neuveglise C."/>
            <person name="Fairhead C."/>
            <person name="Marck C."/>
            <person name="Cruz J.A."/>
            <person name="Straub M.L."/>
            <person name="Kugler V."/>
            <person name="Sacerdot C."/>
            <person name="Uzunov Z."/>
            <person name="Thierry A."/>
            <person name="Weiss S."/>
            <person name="Bleykasten C."/>
            <person name="De Montigny J."/>
            <person name="Jacques N."/>
            <person name="Jung P."/>
            <person name="Lemaire M."/>
            <person name="Mallet S."/>
            <person name="Morel G."/>
            <person name="Richard G.F."/>
            <person name="Sarkar A."/>
            <person name="Savel G."/>
            <person name="Schacherer J."/>
            <person name="Seret M.L."/>
            <person name="Talla E."/>
            <person name="Samson G."/>
            <person name="Jubin C."/>
            <person name="Poulain J."/>
            <person name="Vacherie B."/>
            <person name="Barbe V."/>
            <person name="Pelletier E."/>
            <person name="Sherman D.J."/>
            <person name="Westhof E."/>
            <person name="Weissenbach J."/>
            <person name="Baret P.V."/>
            <person name="Wincker P."/>
            <person name="Gaillardin C."/>
            <person name="Dujon B."/>
            <person name="Souciet J.L."/>
        </authorList>
    </citation>
    <scope>NUCLEOTIDE SEQUENCE [LARGE SCALE GENOMIC DNA]</scope>
    <source>
        <strain evidence="2">CBS 270.75 / DBVPG 7215 / KCTC 17166 / NRRL Y-17582</strain>
    </source>
</reference>
<dbReference type="InterPro" id="IPR013888">
    <property type="entry name" value="RNase_P_Rpm2_mt"/>
</dbReference>
<dbReference type="AlphaFoldDB" id="G8JSB0"/>
<dbReference type="GeneID" id="11472846"/>
<dbReference type="RefSeq" id="XP_003646449.1">
    <property type="nucleotide sequence ID" value="XM_003646401.1"/>
</dbReference>
<dbReference type="eggNOG" id="ENOG502S4M0">
    <property type="taxonomic scope" value="Eukaryota"/>
</dbReference>
<name>G8JSB0_ERECY</name>
<dbReference type="GO" id="GO:0005634">
    <property type="term" value="C:nucleus"/>
    <property type="evidence" value="ECO:0007669"/>
    <property type="project" value="EnsemblFungi"/>
</dbReference>
<dbReference type="InParanoid" id="G8JSB0"/>
<dbReference type="GO" id="GO:0007005">
    <property type="term" value="P:mitochondrion organization"/>
    <property type="evidence" value="ECO:0007669"/>
    <property type="project" value="EnsemblFungi"/>
</dbReference>
<dbReference type="GO" id="GO:0045944">
    <property type="term" value="P:positive regulation of transcription by RNA polymerase II"/>
    <property type="evidence" value="ECO:0007669"/>
    <property type="project" value="EnsemblFungi"/>
</dbReference>
<protein>
    <submittedName>
        <fullName evidence="1">Uncharacterized protein</fullName>
    </submittedName>
</protein>